<evidence type="ECO:0000313" key="2">
    <source>
        <dbReference type="Proteomes" id="UP001225644"/>
    </source>
</evidence>
<dbReference type="EMBL" id="JAUSUX010000043">
    <property type="protein sequence ID" value="MDQ0287781.1"/>
    <property type="molecule type" value="Genomic_DNA"/>
</dbReference>
<reference evidence="1 2" key="1">
    <citation type="submission" date="2023-07" db="EMBL/GenBank/DDBJ databases">
        <title>Genomic Encyclopedia of Type Strains, Phase IV (KMG-IV): sequencing the most valuable type-strain genomes for metagenomic binning, comparative biology and taxonomic classification.</title>
        <authorList>
            <person name="Goeker M."/>
        </authorList>
    </citation>
    <scope>NUCLEOTIDE SEQUENCE [LARGE SCALE GENOMIC DNA]</scope>
    <source>
        <strain evidence="1 2">DSM 12396</strain>
    </source>
</reference>
<name>A0ABU0B787_9FIRM</name>
<dbReference type="Proteomes" id="UP001225644">
    <property type="component" value="Unassembled WGS sequence"/>
</dbReference>
<sequence length="88" mass="10212">MPKELFELDDELKKVDELLNDERFLEPFLARANKKTGRPTIPVEVFLRFGMARFKIVSFKTVLTAVKFCSQQNWAAVTRREASSMKAM</sequence>
<feature type="non-terminal residue" evidence="1">
    <location>
        <position position="88"/>
    </location>
</feature>
<comment type="caution">
    <text evidence="1">The sequence shown here is derived from an EMBL/GenBank/DDBJ whole genome shotgun (WGS) entry which is preliminary data.</text>
</comment>
<accession>A0ABU0B787</accession>
<evidence type="ECO:0000313" key="1">
    <source>
        <dbReference type="EMBL" id="MDQ0287781.1"/>
    </source>
</evidence>
<organism evidence="1 2">
    <name type="scientific">Desulfofundulus luciae</name>
    <dbReference type="NCBI Taxonomy" id="74702"/>
    <lineage>
        <taxon>Bacteria</taxon>
        <taxon>Bacillati</taxon>
        <taxon>Bacillota</taxon>
        <taxon>Clostridia</taxon>
        <taxon>Eubacteriales</taxon>
        <taxon>Peptococcaceae</taxon>
        <taxon>Desulfofundulus</taxon>
    </lineage>
</organism>
<keyword evidence="2" id="KW-1185">Reference proteome</keyword>
<protein>
    <recommendedName>
        <fullName evidence="3">Transposase</fullName>
    </recommendedName>
</protein>
<gene>
    <name evidence="1" type="ORF">J2Z49_002914</name>
</gene>
<evidence type="ECO:0008006" key="3">
    <source>
        <dbReference type="Google" id="ProtNLM"/>
    </source>
</evidence>
<proteinExistence type="predicted"/>